<evidence type="ECO:0000256" key="1">
    <source>
        <dbReference type="SAM" id="MobiDB-lite"/>
    </source>
</evidence>
<accession>A0A1H2T4D9</accession>
<dbReference type="STRING" id="670155.SAMN04488001_1053"/>
<evidence type="ECO:0000256" key="2">
    <source>
        <dbReference type="SAM" id="SignalP"/>
    </source>
</evidence>
<keyword evidence="2" id="KW-0732">Signal</keyword>
<dbReference type="RefSeq" id="WP_089945292.1">
    <property type="nucleotide sequence ID" value="NZ_FNOI01000001.1"/>
</dbReference>
<feature type="chain" id="PRO_5011615832" evidence="2">
    <location>
        <begin position="25"/>
        <end position="145"/>
    </location>
</feature>
<keyword evidence="4" id="KW-1185">Reference proteome</keyword>
<gene>
    <name evidence="3" type="ORF">SAMN04488001_1053</name>
</gene>
<name>A0A1H2T4D9_9RHOB</name>
<dbReference type="AlphaFoldDB" id="A0A1H2T4D9"/>
<feature type="signal peptide" evidence="2">
    <location>
        <begin position="1"/>
        <end position="24"/>
    </location>
</feature>
<dbReference type="Proteomes" id="UP000199441">
    <property type="component" value="Unassembled WGS sequence"/>
</dbReference>
<sequence>MYGSIITGLGALAISVALATPAAAADAMRCNVQVSPGLYSPVLRVVTADGTRDIRMGTEGLTRQVFYRDSRVRAYLGTAMNIPASELPSSISRTCGAVEEASRASTRVTVARPAPTVAREPSYEEPRSEPPVIDSIETIESIPVE</sequence>
<feature type="region of interest" description="Disordered" evidence="1">
    <location>
        <begin position="106"/>
        <end position="145"/>
    </location>
</feature>
<proteinExistence type="predicted"/>
<evidence type="ECO:0000313" key="4">
    <source>
        <dbReference type="Proteomes" id="UP000199441"/>
    </source>
</evidence>
<protein>
    <submittedName>
        <fullName evidence="3">Uncharacterized protein</fullName>
    </submittedName>
</protein>
<reference evidence="4" key="1">
    <citation type="submission" date="2016-10" db="EMBL/GenBank/DDBJ databases">
        <authorList>
            <person name="Varghese N."/>
            <person name="Submissions S."/>
        </authorList>
    </citation>
    <scope>NUCLEOTIDE SEQUENCE [LARGE SCALE GENOMIC DNA]</scope>
    <source>
        <strain evidence="4">DSM 26922</strain>
    </source>
</reference>
<dbReference type="EMBL" id="FNOI01000001">
    <property type="protein sequence ID" value="SDW38585.1"/>
    <property type="molecule type" value="Genomic_DNA"/>
</dbReference>
<organism evidence="3 4">
    <name type="scientific">Litoreibacter albidus</name>
    <dbReference type="NCBI Taxonomy" id="670155"/>
    <lineage>
        <taxon>Bacteria</taxon>
        <taxon>Pseudomonadati</taxon>
        <taxon>Pseudomonadota</taxon>
        <taxon>Alphaproteobacteria</taxon>
        <taxon>Rhodobacterales</taxon>
        <taxon>Roseobacteraceae</taxon>
        <taxon>Litoreibacter</taxon>
    </lineage>
</organism>
<dbReference type="OrthoDB" id="7870920at2"/>
<evidence type="ECO:0000313" key="3">
    <source>
        <dbReference type="EMBL" id="SDW38585.1"/>
    </source>
</evidence>